<evidence type="ECO:0000313" key="3">
    <source>
        <dbReference type="Proteomes" id="UP000316759"/>
    </source>
</evidence>
<sequence length="128" mass="14405">MFVLPTLHLFAICLLWINVEGTGIKTTLLELKTRLDEFVLTTNQHITDFGNLLTTKDKQICKELWKKFEDAATSLSAGISLTKAIQANGYIIQMLDSAKSQRIPPVMPRQCFAGTVKMWISSNFSILQ</sequence>
<dbReference type="Proteomes" id="UP000316759">
    <property type="component" value="Unassembled WGS sequence"/>
</dbReference>
<name>A0A504Z7K3_FASGI</name>
<proteinExistence type="predicted"/>
<feature type="chain" id="PRO_5021425264" evidence="1">
    <location>
        <begin position="22"/>
        <end position="128"/>
    </location>
</feature>
<protein>
    <submittedName>
        <fullName evidence="2">Uncharacterized protein</fullName>
    </submittedName>
</protein>
<organism evidence="2 3">
    <name type="scientific">Fasciola gigantica</name>
    <name type="common">Giant liver fluke</name>
    <dbReference type="NCBI Taxonomy" id="46835"/>
    <lineage>
        <taxon>Eukaryota</taxon>
        <taxon>Metazoa</taxon>
        <taxon>Spiralia</taxon>
        <taxon>Lophotrochozoa</taxon>
        <taxon>Platyhelminthes</taxon>
        <taxon>Trematoda</taxon>
        <taxon>Digenea</taxon>
        <taxon>Plagiorchiida</taxon>
        <taxon>Echinostomata</taxon>
        <taxon>Echinostomatoidea</taxon>
        <taxon>Fasciolidae</taxon>
        <taxon>Fasciola</taxon>
    </lineage>
</organism>
<evidence type="ECO:0000313" key="2">
    <source>
        <dbReference type="EMBL" id="TPP66707.1"/>
    </source>
</evidence>
<accession>A0A504Z7K3</accession>
<feature type="signal peptide" evidence="1">
    <location>
        <begin position="1"/>
        <end position="21"/>
    </location>
</feature>
<gene>
    <name evidence="2" type="ORF">FGIG_04794</name>
</gene>
<comment type="caution">
    <text evidence="2">The sequence shown here is derived from an EMBL/GenBank/DDBJ whole genome shotgun (WGS) entry which is preliminary data.</text>
</comment>
<evidence type="ECO:0000256" key="1">
    <source>
        <dbReference type="SAM" id="SignalP"/>
    </source>
</evidence>
<keyword evidence="1" id="KW-0732">Signal</keyword>
<dbReference type="AlphaFoldDB" id="A0A504Z7K3"/>
<dbReference type="EMBL" id="SUNJ01001493">
    <property type="protein sequence ID" value="TPP66707.1"/>
    <property type="molecule type" value="Genomic_DNA"/>
</dbReference>
<keyword evidence="3" id="KW-1185">Reference proteome</keyword>
<reference evidence="2 3" key="1">
    <citation type="submission" date="2019-04" db="EMBL/GenBank/DDBJ databases">
        <title>Annotation for the trematode Fasciola gigantica.</title>
        <authorList>
            <person name="Choi Y.-J."/>
        </authorList>
    </citation>
    <scope>NUCLEOTIDE SEQUENCE [LARGE SCALE GENOMIC DNA]</scope>
    <source>
        <strain evidence="2">Uganda_cow_1</strain>
    </source>
</reference>